<comment type="function">
    <text evidence="4">Reversible hydration of carbon dioxide.</text>
</comment>
<dbReference type="InterPro" id="IPR036398">
    <property type="entry name" value="CA_dom_sf"/>
</dbReference>
<dbReference type="InterPro" id="IPR001148">
    <property type="entry name" value="CA_dom"/>
</dbReference>
<dbReference type="EMBL" id="JANEYG010000056">
    <property type="protein sequence ID" value="KAJ8915204.1"/>
    <property type="molecule type" value="Genomic_DNA"/>
</dbReference>
<feature type="signal peptide" evidence="4">
    <location>
        <begin position="1"/>
        <end position="16"/>
    </location>
</feature>
<keyword evidence="4" id="KW-0456">Lyase</keyword>
<gene>
    <name evidence="6" type="ORF">NQ315_015427</name>
</gene>
<organism evidence="6 7">
    <name type="scientific">Exocentrus adspersus</name>
    <dbReference type="NCBI Taxonomy" id="1586481"/>
    <lineage>
        <taxon>Eukaryota</taxon>
        <taxon>Metazoa</taxon>
        <taxon>Ecdysozoa</taxon>
        <taxon>Arthropoda</taxon>
        <taxon>Hexapoda</taxon>
        <taxon>Insecta</taxon>
        <taxon>Pterygota</taxon>
        <taxon>Neoptera</taxon>
        <taxon>Endopterygota</taxon>
        <taxon>Coleoptera</taxon>
        <taxon>Polyphaga</taxon>
        <taxon>Cucujiformia</taxon>
        <taxon>Chrysomeloidea</taxon>
        <taxon>Cerambycidae</taxon>
        <taxon>Lamiinae</taxon>
        <taxon>Acanthocinini</taxon>
        <taxon>Exocentrus</taxon>
    </lineage>
</organism>
<keyword evidence="2 4" id="KW-0479">Metal-binding</keyword>
<dbReference type="EC" id="4.2.1.1" evidence="4"/>
<dbReference type="CDD" id="cd00326">
    <property type="entry name" value="alpha_CA"/>
    <property type="match status" value="1"/>
</dbReference>
<dbReference type="GO" id="GO:0004089">
    <property type="term" value="F:carbonate dehydratase activity"/>
    <property type="evidence" value="ECO:0007669"/>
    <property type="project" value="UniProtKB-UniRule"/>
</dbReference>
<evidence type="ECO:0000256" key="3">
    <source>
        <dbReference type="ARBA" id="ARBA00022833"/>
    </source>
</evidence>
<keyword evidence="4" id="KW-0732">Signal</keyword>
<feature type="domain" description="Alpha-carbonic anhydrase" evidence="5">
    <location>
        <begin position="22"/>
        <end position="267"/>
    </location>
</feature>
<accession>A0AAV8VM40</accession>
<dbReference type="PANTHER" id="PTHR18952">
    <property type="entry name" value="CARBONIC ANHYDRASE"/>
    <property type="match status" value="1"/>
</dbReference>
<evidence type="ECO:0000256" key="4">
    <source>
        <dbReference type="RuleBase" id="RU367011"/>
    </source>
</evidence>
<dbReference type="Proteomes" id="UP001159042">
    <property type="component" value="Unassembled WGS sequence"/>
</dbReference>
<dbReference type="AlphaFoldDB" id="A0AAV8VM40"/>
<dbReference type="SMART" id="SM01057">
    <property type="entry name" value="Carb_anhydrase"/>
    <property type="match status" value="1"/>
</dbReference>
<keyword evidence="3 4" id="KW-0862">Zinc</keyword>
<name>A0AAV8VM40_9CUCU</name>
<evidence type="ECO:0000259" key="5">
    <source>
        <dbReference type="PROSITE" id="PS51144"/>
    </source>
</evidence>
<evidence type="ECO:0000256" key="2">
    <source>
        <dbReference type="ARBA" id="ARBA00022723"/>
    </source>
</evidence>
<dbReference type="SUPFAM" id="SSF51069">
    <property type="entry name" value="Carbonic anhydrase"/>
    <property type="match status" value="1"/>
</dbReference>
<dbReference type="Gene3D" id="3.10.200.10">
    <property type="entry name" value="Alpha carbonic anhydrase"/>
    <property type="match status" value="1"/>
</dbReference>
<proteinExistence type="inferred from homology"/>
<comment type="catalytic activity">
    <reaction evidence="4">
        <text>hydrogencarbonate + H(+) = CO2 + H2O</text>
        <dbReference type="Rhea" id="RHEA:10748"/>
        <dbReference type="ChEBI" id="CHEBI:15377"/>
        <dbReference type="ChEBI" id="CHEBI:15378"/>
        <dbReference type="ChEBI" id="CHEBI:16526"/>
        <dbReference type="ChEBI" id="CHEBI:17544"/>
        <dbReference type="EC" id="4.2.1.1"/>
    </reaction>
</comment>
<dbReference type="PANTHER" id="PTHR18952:SF270">
    <property type="entry name" value="CARBONIC ANHYDRASE"/>
    <property type="match status" value="1"/>
</dbReference>
<feature type="chain" id="PRO_5043094681" description="Carbonic anhydrase" evidence="4">
    <location>
        <begin position="17"/>
        <end position="295"/>
    </location>
</feature>
<keyword evidence="7" id="KW-1185">Reference proteome</keyword>
<protein>
    <recommendedName>
        <fullName evidence="4">Carbonic anhydrase</fullName>
        <ecNumber evidence="4">4.2.1.1</ecNumber>
    </recommendedName>
</protein>
<dbReference type="InterPro" id="IPR018338">
    <property type="entry name" value="Carbonic_anhydrase_a-class_CS"/>
</dbReference>
<dbReference type="GO" id="GO:0008270">
    <property type="term" value="F:zinc ion binding"/>
    <property type="evidence" value="ECO:0007669"/>
    <property type="project" value="UniProtKB-UniRule"/>
</dbReference>
<comment type="cofactor">
    <cofactor evidence="4">
        <name>Zn(2+)</name>
        <dbReference type="ChEBI" id="CHEBI:29105"/>
    </cofactor>
</comment>
<reference evidence="6 7" key="1">
    <citation type="journal article" date="2023" name="Insect Mol. Biol.">
        <title>Genome sequencing provides insights into the evolution of gene families encoding plant cell wall-degrading enzymes in longhorned beetles.</title>
        <authorList>
            <person name="Shin N.R."/>
            <person name="Okamura Y."/>
            <person name="Kirsch R."/>
            <person name="Pauchet Y."/>
        </authorList>
    </citation>
    <scope>NUCLEOTIDE SEQUENCE [LARGE SCALE GENOMIC DNA]</scope>
    <source>
        <strain evidence="6">EAD_L_NR</strain>
    </source>
</reference>
<dbReference type="PROSITE" id="PS00162">
    <property type="entry name" value="ALPHA_CA_1"/>
    <property type="match status" value="1"/>
</dbReference>
<evidence type="ECO:0000313" key="6">
    <source>
        <dbReference type="EMBL" id="KAJ8915204.1"/>
    </source>
</evidence>
<dbReference type="PROSITE" id="PS51144">
    <property type="entry name" value="ALPHA_CA_2"/>
    <property type="match status" value="1"/>
</dbReference>
<comment type="similarity">
    <text evidence="1 4">Belongs to the alpha-carbonic anhydrase family.</text>
</comment>
<evidence type="ECO:0000256" key="1">
    <source>
        <dbReference type="ARBA" id="ARBA00010718"/>
    </source>
</evidence>
<evidence type="ECO:0000313" key="7">
    <source>
        <dbReference type="Proteomes" id="UP001159042"/>
    </source>
</evidence>
<dbReference type="InterPro" id="IPR023561">
    <property type="entry name" value="Carbonic_anhydrase_a-class"/>
</dbReference>
<comment type="caution">
    <text evidence="6">The sequence shown here is derived from an EMBL/GenBank/DDBJ whole genome shotgun (WGS) entry which is preliminary data.</text>
</comment>
<sequence length="295" mass="32862">MTAASLICFIVASVAAGIVTTSSWTYQDQKHWSPQCQEGRLQSPVALSLGVAKEKEFHHFRLSGYGRVVPAVLKNNGHSAEVRLNISQNERPEISGGGLSGIYQLDHLHFHWQSEHVMEDYRFPLELHLVHYAKDTGSLANAINLPGGVAVFAVMFELSPDDDEEFEPLLTIIEKLQTSVGTPMALQHLVVKHFLPRDLAGFYRYEGSLTTPDCNEGILWTIFTNTIPISANQVKIFEEMQTDHHEVLRKNYRSLQPLNGREVSVKISPIRSSAKTTAASSVLLLTIIILTFSNV</sequence>
<dbReference type="Pfam" id="PF00194">
    <property type="entry name" value="Carb_anhydrase"/>
    <property type="match status" value="1"/>
</dbReference>
<dbReference type="GO" id="GO:0005737">
    <property type="term" value="C:cytoplasm"/>
    <property type="evidence" value="ECO:0007669"/>
    <property type="project" value="TreeGrafter"/>
</dbReference>